<keyword evidence="3" id="KW-1185">Reference proteome</keyword>
<dbReference type="PANTHER" id="PTHR32387:SF0">
    <property type="entry name" value="PROTEIN NO VEIN"/>
    <property type="match status" value="1"/>
</dbReference>
<sequence length="1245" mass="136949">MEAERQEAGRHSGLHSQDGVDSQAVEKPVQQAIGGTARIPQSKEEAEGYIRDIRARLSSATDDIVEMLRRYIGEKGIGFKAVFGVADQVLIHSGHYSFKLDRGTRLGRVAPEWATFPSPLPGWPSLVLKLKPSVNDLKLREEVLKLDAQLLIFLRKLREVRIQLQSDSDRWPNACSTWRRLDGAPFPCGLSLRTVLSSAPRSYVISQHVVKGMPEEVKRGGCTESALVFGFPQPASPFAGPKHEEGSIPSHQVYSFLPVRDYGFNIAFHADFILSADRGGIVADSSYTELPPVNAAPLAPTLSSQASRSERFFRGLPLRVADLLADKQVLESQDGGGYSRPSELRLVPRSFGWEEPGRIPGPIIPAGRSAFRYVSAEYPEGAWDGLVCIGVKVLTSHEFLEDVSHFIASHQPEFQSMPPQWHGRLSEALGQLTAHHRGFIESLRLVPLQDGAWVAPREGPLIIPPSDPRQEIPRRIGRHIVHQSVMGIEARESLMRKFGAESFSKESVYRIIKCHNANDFDGKDREAISRDDLISHVAFLNRGGWTRSRDGKYPGLWVELEDGSRRPSHEAYIKGPAQDLASTLLADYKDVFPLLHSGYVPALLEEGGSWLQNELGLSAVPRLVKPNGCDGDFSLHPDFVCLMRKAPLLDVLTLISTAWEEHYGKWVVRDGSEKVRDVISSMEVPHRGGGSTALSNTCLARGGVLAALGMHALEPGGLVVHDTASHKVLSLPDPGWEGWDVLQHFGVTTEVTPESLVGALRRIKQSNRDGAAPQEVSRLYAAIEANLKRENKDKLVFLTSPHPRWVGLDECVWDGPALLKKTPFVKTEYPGLSDFFCVRLRLKNADWETLAAEAKKLTTGDSLPYVRALLFKLNDCMAEHEGQHRGLELRNSPIFPISTSTASSDTFSQLVIASRILGADRWYIADTPYLKTAFSGAVPLLALGAPDLSRIKCLLKHTGCGDRTLSALARKRPITIGKKVLDLKYTELLQKRSGLLARLLDPENPNKHGLVELLRGAQVYTVEEVAVVWTLSASHAPDRPLERRSRQHEAAVFRASDKIEIFLAKSRSNIRQPPPQLTTELMTVCEIDKNHVLFLPAIITASDPLSVERDMDAEGGPGRLKAVFLVPAGGGQHACSRSKGNYGGGGITSSTTSGTGASGTGASSSSNDNNDFDPDYPTGLRYAPFTRAGLESKRAPRSEQKERPLSRERHGGLTLQMPSLWLRNGGAKQRVQDTAELYNLIAIDL</sequence>
<feature type="compositionally biased region" description="Basic and acidic residues" evidence="1">
    <location>
        <begin position="1190"/>
        <end position="1211"/>
    </location>
</feature>
<evidence type="ECO:0000313" key="3">
    <source>
        <dbReference type="Proteomes" id="UP001172102"/>
    </source>
</evidence>
<evidence type="ECO:0000256" key="1">
    <source>
        <dbReference type="SAM" id="MobiDB-lite"/>
    </source>
</evidence>
<dbReference type="PANTHER" id="PTHR32387">
    <property type="entry name" value="WU:FJ29H11"/>
    <property type="match status" value="1"/>
</dbReference>
<evidence type="ECO:0000313" key="2">
    <source>
        <dbReference type="EMBL" id="KAK0730893.1"/>
    </source>
</evidence>
<accession>A0AA40ED17</accession>
<dbReference type="AlphaFoldDB" id="A0AA40ED17"/>
<feature type="region of interest" description="Disordered" evidence="1">
    <location>
        <begin position="1"/>
        <end position="36"/>
    </location>
</feature>
<protein>
    <submittedName>
        <fullName evidence="2">Uncharacterized protein</fullName>
    </submittedName>
</protein>
<gene>
    <name evidence="2" type="ORF">B0H67DRAFT_639341</name>
</gene>
<proteinExistence type="predicted"/>
<comment type="caution">
    <text evidence="2">The sequence shown here is derived from an EMBL/GenBank/DDBJ whole genome shotgun (WGS) entry which is preliminary data.</text>
</comment>
<dbReference type="Proteomes" id="UP001172102">
    <property type="component" value="Unassembled WGS sequence"/>
</dbReference>
<dbReference type="InterPro" id="IPR052957">
    <property type="entry name" value="Auxin_embryo_med"/>
</dbReference>
<organism evidence="2 3">
    <name type="scientific">Lasiosphaeris hirsuta</name>
    <dbReference type="NCBI Taxonomy" id="260670"/>
    <lineage>
        <taxon>Eukaryota</taxon>
        <taxon>Fungi</taxon>
        <taxon>Dikarya</taxon>
        <taxon>Ascomycota</taxon>
        <taxon>Pezizomycotina</taxon>
        <taxon>Sordariomycetes</taxon>
        <taxon>Sordariomycetidae</taxon>
        <taxon>Sordariales</taxon>
        <taxon>Lasiosphaeriaceae</taxon>
        <taxon>Lasiosphaeris</taxon>
    </lineage>
</organism>
<feature type="compositionally biased region" description="Basic and acidic residues" evidence="1">
    <location>
        <begin position="1"/>
        <end position="10"/>
    </location>
</feature>
<dbReference type="EMBL" id="JAUKUA010000001">
    <property type="protein sequence ID" value="KAK0730893.1"/>
    <property type="molecule type" value="Genomic_DNA"/>
</dbReference>
<feature type="region of interest" description="Disordered" evidence="1">
    <location>
        <begin position="1134"/>
        <end position="1211"/>
    </location>
</feature>
<name>A0AA40ED17_9PEZI</name>
<feature type="compositionally biased region" description="Low complexity" evidence="1">
    <location>
        <begin position="1148"/>
        <end position="1166"/>
    </location>
</feature>
<reference evidence="2" key="1">
    <citation type="submission" date="2023-06" db="EMBL/GenBank/DDBJ databases">
        <title>Genome-scale phylogeny and comparative genomics of the fungal order Sordariales.</title>
        <authorList>
            <consortium name="Lawrence Berkeley National Laboratory"/>
            <person name="Hensen N."/>
            <person name="Bonometti L."/>
            <person name="Westerberg I."/>
            <person name="Brannstrom I.O."/>
            <person name="Guillou S."/>
            <person name="Cros-Aarteil S."/>
            <person name="Calhoun S."/>
            <person name="Haridas S."/>
            <person name="Kuo A."/>
            <person name="Mondo S."/>
            <person name="Pangilinan J."/>
            <person name="Riley R."/>
            <person name="Labutti K."/>
            <person name="Andreopoulos B."/>
            <person name="Lipzen A."/>
            <person name="Chen C."/>
            <person name="Yanf M."/>
            <person name="Daum C."/>
            <person name="Ng V."/>
            <person name="Clum A."/>
            <person name="Steindorff A."/>
            <person name="Ohm R."/>
            <person name="Martin F."/>
            <person name="Silar P."/>
            <person name="Natvig D."/>
            <person name="Lalanne C."/>
            <person name="Gautier V."/>
            <person name="Ament-Velasquez S.L."/>
            <person name="Kruys A."/>
            <person name="Hutchinson M.I."/>
            <person name="Powell A.J."/>
            <person name="Barry K."/>
            <person name="Miller A.N."/>
            <person name="Grigoriev I.V."/>
            <person name="Debuchy R."/>
            <person name="Gladieux P."/>
            <person name="Thoren M.H."/>
            <person name="Johannesson H."/>
        </authorList>
    </citation>
    <scope>NUCLEOTIDE SEQUENCE</scope>
    <source>
        <strain evidence="2">SMH4607-1</strain>
    </source>
</reference>